<dbReference type="Proteomes" id="UP000018130">
    <property type="component" value="Unassembled WGS sequence"/>
</dbReference>
<evidence type="ECO:0000313" key="2">
    <source>
        <dbReference type="Proteomes" id="UP000018130"/>
    </source>
</evidence>
<name>T2JKH2_CROWT</name>
<dbReference type="EMBL" id="CAQN01000408">
    <property type="protein sequence ID" value="CCQ66328.1"/>
    <property type="molecule type" value="Genomic_DNA"/>
</dbReference>
<evidence type="ECO:0000313" key="1">
    <source>
        <dbReference type="EMBL" id="CCQ66328.1"/>
    </source>
</evidence>
<proteinExistence type="predicted"/>
<organism evidence="1 2">
    <name type="scientific">Crocosphaera watsonii WH 0402</name>
    <dbReference type="NCBI Taxonomy" id="1284629"/>
    <lineage>
        <taxon>Bacteria</taxon>
        <taxon>Bacillati</taxon>
        <taxon>Cyanobacteriota</taxon>
        <taxon>Cyanophyceae</taxon>
        <taxon>Oscillatoriophycideae</taxon>
        <taxon>Chroococcales</taxon>
        <taxon>Aphanothecaceae</taxon>
        <taxon>Crocosphaera</taxon>
    </lineage>
</organism>
<comment type="caution">
    <text evidence="1">The sequence shown here is derived from an EMBL/GenBank/DDBJ whole genome shotgun (WGS) entry which is preliminary data.</text>
</comment>
<sequence>MFFNQRNNQNFCHRNDSLLILDGIDLTLTVEQVFDWLKMKL</sequence>
<reference evidence="1 2" key="2">
    <citation type="submission" date="2013-09" db="EMBL/GenBank/DDBJ databases">
        <title>Whole genome comparison of six Crocosphaera watsonii strains with differing phenotypes.</title>
        <authorList>
            <person name="Bench S.R."/>
            <person name="Heller P."/>
            <person name="Frank I."/>
            <person name="Arciniega M."/>
            <person name="Shilova I.N."/>
            <person name="Zehr J.P."/>
        </authorList>
    </citation>
    <scope>NUCLEOTIDE SEQUENCE [LARGE SCALE GENOMIC DNA]</scope>
    <source>
        <strain evidence="1 2">WH 0402</strain>
    </source>
</reference>
<accession>T2JKH2</accession>
<gene>
    <name evidence="1" type="ORF">CWATWH0402_3941</name>
</gene>
<protein>
    <submittedName>
        <fullName evidence="1">Uncharacterized protein</fullName>
    </submittedName>
</protein>
<dbReference type="AlphaFoldDB" id="T2JKH2"/>
<reference evidence="1 2" key="1">
    <citation type="submission" date="2013-01" db="EMBL/GenBank/DDBJ databases">
        <authorList>
            <person name="Bench S."/>
        </authorList>
    </citation>
    <scope>NUCLEOTIDE SEQUENCE [LARGE SCALE GENOMIC DNA]</scope>
    <source>
        <strain evidence="1 2">WH 0402</strain>
    </source>
</reference>